<sequence>MRRTVTLAKLLMGLSRITDASVARDDRRIILIATTFGFSASGHVDLELKKFQYYLTPGDAEEVNLSRLGFFVTAPEAETQLEVDRERGVCPLDSAAASVVTLLTFDKVEQGSNATRLRVPLREQLPDFEGGYFSLFYANCEPDVLATFDIRVSLYNVRSNGKKDYLSVGEDVLPLVFMVMFVLFAVATALWAALVVRSRQDAHRIHHLMTALAAAKTLTLLSEAGMYHFVRATGRPDGWNIAYYVFTFLRGLLFFSVVVLVGTGWSYMKALLAKREKRILMIVIPLQVCAEVAIVVLDENTPVSRSWFTWRDILHLVDIVCCCAVLFPIVWSIKHLREASQTDGKAARNLAKLQLFRHFYVMVVSYIYFTRIIVYLLRSSLPYQWVWVSDVANQIATLLFYTLTAVYFRPHADNPYLALGLEDADADWEAQQHLQQQPKSQRSNSQDL</sequence>
<comment type="caution">
    <text evidence="10">The sequence shown here is derived from an EMBL/GenBank/DDBJ whole genome shotgun (WGS) entry which is preliminary data.</text>
</comment>
<feature type="transmembrane region" description="Helical" evidence="6">
    <location>
        <begin position="355"/>
        <end position="377"/>
    </location>
</feature>
<comment type="subcellular location">
    <subcellularLocation>
        <location evidence="1">Membrane</location>
        <topology evidence="1">Multi-pass membrane protein</topology>
    </subcellularLocation>
</comment>
<dbReference type="InterPro" id="IPR009637">
    <property type="entry name" value="GPR107/GPR108-like"/>
</dbReference>
<dbReference type="Proteomes" id="UP001465755">
    <property type="component" value="Unassembled WGS sequence"/>
</dbReference>
<keyword evidence="2 6" id="KW-0812">Transmembrane</keyword>
<protein>
    <submittedName>
        <fullName evidence="10">Uncharacterized protein</fullName>
    </submittedName>
</protein>
<dbReference type="Pfam" id="PF21904">
    <property type="entry name" value="CAND6-7_N"/>
    <property type="match status" value="1"/>
</dbReference>
<organism evidence="10 11">
    <name type="scientific">Symbiochloris irregularis</name>
    <dbReference type="NCBI Taxonomy" id="706552"/>
    <lineage>
        <taxon>Eukaryota</taxon>
        <taxon>Viridiplantae</taxon>
        <taxon>Chlorophyta</taxon>
        <taxon>core chlorophytes</taxon>
        <taxon>Trebouxiophyceae</taxon>
        <taxon>Trebouxiales</taxon>
        <taxon>Trebouxiaceae</taxon>
        <taxon>Symbiochloris</taxon>
    </lineage>
</organism>
<feature type="domain" description="GOST seven transmembrane" evidence="8">
    <location>
        <begin position="176"/>
        <end position="415"/>
    </location>
</feature>
<keyword evidence="11" id="KW-1185">Reference proteome</keyword>
<dbReference type="PANTHER" id="PTHR21229">
    <property type="entry name" value="LUNG SEVEN TRANSMEMBRANE RECEPTOR"/>
    <property type="match status" value="1"/>
</dbReference>
<feature type="transmembrane region" description="Helical" evidence="6">
    <location>
        <begin position="172"/>
        <end position="196"/>
    </location>
</feature>
<evidence type="ECO:0000256" key="4">
    <source>
        <dbReference type="ARBA" id="ARBA00022989"/>
    </source>
</evidence>
<evidence type="ECO:0000259" key="9">
    <source>
        <dbReference type="Pfam" id="PF21904"/>
    </source>
</evidence>
<keyword evidence="4 6" id="KW-1133">Transmembrane helix</keyword>
<evidence type="ECO:0000313" key="10">
    <source>
        <dbReference type="EMBL" id="KAK9809725.1"/>
    </source>
</evidence>
<dbReference type="GO" id="GO:0005794">
    <property type="term" value="C:Golgi apparatus"/>
    <property type="evidence" value="ECO:0007669"/>
    <property type="project" value="TreeGrafter"/>
</dbReference>
<feature type="transmembrane region" description="Helical" evidence="6">
    <location>
        <begin position="208"/>
        <end position="229"/>
    </location>
</feature>
<dbReference type="PANTHER" id="PTHR21229:SF2">
    <property type="entry name" value="RE59932P"/>
    <property type="match status" value="1"/>
</dbReference>
<evidence type="ECO:0000256" key="3">
    <source>
        <dbReference type="ARBA" id="ARBA00022729"/>
    </source>
</evidence>
<feature type="transmembrane region" description="Helical" evidence="6">
    <location>
        <begin position="383"/>
        <end position="408"/>
    </location>
</feature>
<keyword evidence="5 6" id="KW-0472">Membrane</keyword>
<reference evidence="10 11" key="1">
    <citation type="journal article" date="2024" name="Nat. Commun.">
        <title>Phylogenomics reveals the evolutionary origins of lichenization in chlorophyte algae.</title>
        <authorList>
            <person name="Puginier C."/>
            <person name="Libourel C."/>
            <person name="Otte J."/>
            <person name="Skaloud P."/>
            <person name="Haon M."/>
            <person name="Grisel S."/>
            <person name="Petersen M."/>
            <person name="Berrin J.G."/>
            <person name="Delaux P.M."/>
            <person name="Dal Grande F."/>
            <person name="Keller J."/>
        </authorList>
    </citation>
    <scope>NUCLEOTIDE SEQUENCE [LARGE SCALE GENOMIC DNA]</scope>
    <source>
        <strain evidence="10 11">SAG 2036</strain>
    </source>
</reference>
<feature type="transmembrane region" description="Helical" evidence="6">
    <location>
        <begin position="279"/>
        <end position="297"/>
    </location>
</feature>
<dbReference type="InterPro" id="IPR053937">
    <property type="entry name" value="GOST_TM"/>
</dbReference>
<proteinExistence type="predicted"/>
<evidence type="ECO:0000256" key="1">
    <source>
        <dbReference type="ARBA" id="ARBA00004141"/>
    </source>
</evidence>
<dbReference type="InterPro" id="IPR054103">
    <property type="entry name" value="CAND6-7_N"/>
</dbReference>
<dbReference type="Pfam" id="PF06814">
    <property type="entry name" value="GOST_TM"/>
    <property type="match status" value="1"/>
</dbReference>
<name>A0AAW1PIU7_9CHLO</name>
<accession>A0AAW1PIU7</accession>
<feature type="transmembrane region" description="Helical" evidence="6">
    <location>
        <begin position="313"/>
        <end position="334"/>
    </location>
</feature>
<feature type="transmembrane region" description="Helical" evidence="6">
    <location>
        <begin position="241"/>
        <end position="267"/>
    </location>
</feature>
<evidence type="ECO:0000256" key="2">
    <source>
        <dbReference type="ARBA" id="ARBA00022692"/>
    </source>
</evidence>
<evidence type="ECO:0000256" key="7">
    <source>
        <dbReference type="SAM" id="SignalP"/>
    </source>
</evidence>
<feature type="domain" description="CAND6/7 N-terminal" evidence="9">
    <location>
        <begin position="22"/>
        <end position="156"/>
    </location>
</feature>
<gene>
    <name evidence="10" type="ORF">WJX73_010815</name>
</gene>
<evidence type="ECO:0000313" key="11">
    <source>
        <dbReference type="Proteomes" id="UP001465755"/>
    </source>
</evidence>
<dbReference type="AlphaFoldDB" id="A0AAW1PIU7"/>
<keyword evidence="3 7" id="KW-0732">Signal</keyword>
<dbReference type="EMBL" id="JALJOQ010000017">
    <property type="protein sequence ID" value="KAK9809725.1"/>
    <property type="molecule type" value="Genomic_DNA"/>
</dbReference>
<dbReference type="GO" id="GO:0016020">
    <property type="term" value="C:membrane"/>
    <property type="evidence" value="ECO:0007669"/>
    <property type="project" value="UniProtKB-SubCell"/>
</dbReference>
<evidence type="ECO:0000256" key="6">
    <source>
        <dbReference type="SAM" id="Phobius"/>
    </source>
</evidence>
<evidence type="ECO:0000259" key="8">
    <source>
        <dbReference type="Pfam" id="PF06814"/>
    </source>
</evidence>
<evidence type="ECO:0000256" key="5">
    <source>
        <dbReference type="ARBA" id="ARBA00023136"/>
    </source>
</evidence>
<feature type="chain" id="PRO_5043530939" evidence="7">
    <location>
        <begin position="21"/>
        <end position="448"/>
    </location>
</feature>
<feature type="signal peptide" evidence="7">
    <location>
        <begin position="1"/>
        <end position="20"/>
    </location>
</feature>